<dbReference type="EMBL" id="BAAAQK010000023">
    <property type="protein sequence ID" value="GAA1868559.1"/>
    <property type="molecule type" value="Genomic_DNA"/>
</dbReference>
<dbReference type="NCBIfam" id="TIGR04088">
    <property type="entry name" value="cognate_SipW"/>
    <property type="match status" value="1"/>
</dbReference>
<reference evidence="2 3" key="1">
    <citation type="journal article" date="2019" name="Int. J. Syst. Evol. Microbiol.">
        <title>The Global Catalogue of Microorganisms (GCM) 10K type strain sequencing project: providing services to taxonomists for standard genome sequencing and annotation.</title>
        <authorList>
            <consortium name="The Broad Institute Genomics Platform"/>
            <consortium name="The Broad Institute Genome Sequencing Center for Infectious Disease"/>
            <person name="Wu L."/>
            <person name="Ma J."/>
        </authorList>
    </citation>
    <scope>NUCLEOTIDE SEQUENCE [LARGE SCALE GENOMIC DNA]</scope>
    <source>
        <strain evidence="2 3">JCM 16009</strain>
    </source>
</reference>
<feature type="transmembrane region" description="Helical" evidence="1">
    <location>
        <begin position="15"/>
        <end position="39"/>
    </location>
</feature>
<dbReference type="Proteomes" id="UP001500449">
    <property type="component" value="Unassembled WGS sequence"/>
</dbReference>
<protein>
    <submittedName>
        <fullName evidence="2">Uncharacterized protein</fullName>
    </submittedName>
</protein>
<comment type="caution">
    <text evidence="2">The sequence shown here is derived from an EMBL/GenBank/DDBJ whole genome shotgun (WGS) entry which is preliminary data.</text>
</comment>
<evidence type="ECO:0000256" key="1">
    <source>
        <dbReference type="SAM" id="Phobius"/>
    </source>
</evidence>
<keyword evidence="3" id="KW-1185">Reference proteome</keyword>
<keyword evidence="1" id="KW-1133">Transmembrane helix</keyword>
<gene>
    <name evidence="2" type="ORF">GCM10009836_56320</name>
</gene>
<evidence type="ECO:0000313" key="2">
    <source>
        <dbReference type="EMBL" id="GAA1868559.1"/>
    </source>
</evidence>
<sequence length="212" mass="21570">MTVQEPEKKDKRRRAGLIVGVVAAVIAAAAIGAGTYAAFTDTESGPGGTQTAGTLDLEIGGTGFQTLFTGTNIAPGYTKDFTFTVKNSGSIAGNLTNSLTLAGADGTCTEPERTAEGGACKAGGDLQDQMTVVVVSSPASTVATTPVIMTDFVKSPLPGNNINLAANTTGTYVLRFALPNDATTTAETNSNNKVQGDTVTLSSTFNLVQQVP</sequence>
<dbReference type="InterPro" id="IPR022121">
    <property type="entry name" value="Peptidase_M73_camelysin"/>
</dbReference>
<evidence type="ECO:0000313" key="3">
    <source>
        <dbReference type="Proteomes" id="UP001500449"/>
    </source>
</evidence>
<dbReference type="RefSeq" id="WP_344423584.1">
    <property type="nucleotide sequence ID" value="NZ_BAAAQK010000023.1"/>
</dbReference>
<accession>A0ABN2NGR3</accession>
<dbReference type="InterPro" id="IPR023833">
    <property type="entry name" value="Signal_pept_SipW-depend-type"/>
</dbReference>
<name>A0ABN2NGR3_9PSEU</name>
<keyword evidence="1" id="KW-0812">Transmembrane</keyword>
<dbReference type="Pfam" id="PF12389">
    <property type="entry name" value="Peptidase_M73"/>
    <property type="match status" value="1"/>
</dbReference>
<proteinExistence type="predicted"/>
<organism evidence="2 3">
    <name type="scientific">Pseudonocardia ailaonensis</name>
    <dbReference type="NCBI Taxonomy" id="367279"/>
    <lineage>
        <taxon>Bacteria</taxon>
        <taxon>Bacillati</taxon>
        <taxon>Actinomycetota</taxon>
        <taxon>Actinomycetes</taxon>
        <taxon>Pseudonocardiales</taxon>
        <taxon>Pseudonocardiaceae</taxon>
        <taxon>Pseudonocardia</taxon>
    </lineage>
</organism>
<keyword evidence="1" id="KW-0472">Membrane</keyword>